<feature type="domain" description="DUF659" evidence="2">
    <location>
        <begin position="240"/>
        <end position="395"/>
    </location>
</feature>
<feature type="region of interest" description="Disordered" evidence="1">
    <location>
        <begin position="776"/>
        <end position="821"/>
    </location>
</feature>
<dbReference type="AlphaFoldDB" id="A0AB40D5H6"/>
<dbReference type="InterPro" id="IPR012337">
    <property type="entry name" value="RNaseH-like_sf"/>
</dbReference>
<dbReference type="GO" id="GO:0046983">
    <property type="term" value="F:protein dimerization activity"/>
    <property type="evidence" value="ECO:0007669"/>
    <property type="project" value="InterPro"/>
</dbReference>
<proteinExistence type="predicted"/>
<dbReference type="Pfam" id="PF05699">
    <property type="entry name" value="Dimer_Tnp_hAT"/>
    <property type="match status" value="1"/>
</dbReference>
<dbReference type="GeneID" id="120283937"/>
<protein>
    <submittedName>
        <fullName evidence="5">Uncharacterized protein LOC120283937 isoform X1</fullName>
    </submittedName>
</protein>
<evidence type="ECO:0000256" key="1">
    <source>
        <dbReference type="SAM" id="MobiDB-lite"/>
    </source>
</evidence>
<dbReference type="SUPFAM" id="SSF53098">
    <property type="entry name" value="Ribonuclease H-like"/>
    <property type="match status" value="1"/>
</dbReference>
<dbReference type="Proteomes" id="UP001515500">
    <property type="component" value="Chromosome 19"/>
</dbReference>
<evidence type="ECO:0000313" key="4">
    <source>
        <dbReference type="Proteomes" id="UP001515500"/>
    </source>
</evidence>
<organism evidence="4 5">
    <name type="scientific">Dioscorea cayennensis subsp. rotundata</name>
    <name type="common">White Guinea yam</name>
    <name type="synonym">Dioscorea rotundata</name>
    <dbReference type="NCBI Taxonomy" id="55577"/>
    <lineage>
        <taxon>Eukaryota</taxon>
        <taxon>Viridiplantae</taxon>
        <taxon>Streptophyta</taxon>
        <taxon>Embryophyta</taxon>
        <taxon>Tracheophyta</taxon>
        <taxon>Spermatophyta</taxon>
        <taxon>Magnoliopsida</taxon>
        <taxon>Liliopsida</taxon>
        <taxon>Dioscoreales</taxon>
        <taxon>Dioscoreaceae</taxon>
        <taxon>Dioscorea</taxon>
    </lineage>
</organism>
<dbReference type="RefSeq" id="XP_039146683.1">
    <property type="nucleotide sequence ID" value="XM_039290749.1"/>
</dbReference>
<name>A0AB40D5H6_DIOCR</name>
<dbReference type="InterPro" id="IPR008906">
    <property type="entry name" value="HATC_C_dom"/>
</dbReference>
<dbReference type="Pfam" id="PF04937">
    <property type="entry name" value="DUF659"/>
    <property type="match status" value="1"/>
</dbReference>
<keyword evidence="4" id="KW-1185">Reference proteome</keyword>
<dbReference type="InterPro" id="IPR007021">
    <property type="entry name" value="DUF659"/>
</dbReference>
<evidence type="ECO:0000259" key="2">
    <source>
        <dbReference type="Pfam" id="PF04937"/>
    </source>
</evidence>
<gene>
    <name evidence="5" type="primary">LOC120283937</name>
</gene>
<reference evidence="5" key="1">
    <citation type="submission" date="2025-08" db="UniProtKB">
        <authorList>
            <consortium name="RefSeq"/>
        </authorList>
    </citation>
    <scope>IDENTIFICATION</scope>
</reference>
<accession>A0AB40D5H6</accession>
<dbReference type="PANTHER" id="PTHR32166:SF123">
    <property type="entry name" value="BED-TYPE DOMAIN-CONTAINING PROTEIN"/>
    <property type="match status" value="1"/>
</dbReference>
<dbReference type="PANTHER" id="PTHR32166">
    <property type="entry name" value="OSJNBA0013A04.12 PROTEIN"/>
    <property type="match status" value="1"/>
</dbReference>
<sequence>MCCATTFSMAIIWQRMSRASAFVDEHVGASDTGADFPAIDEGHFVFEDKNLIYSESDQMQHDFEAQVGEESPSDYGATVLWKHVVKGKKCGNAHGGSHVFKCKYCEKIYHGTYTRVYAHLMGHKKGESKGIGYCAVVKGDKNLQMLLQREVEQAESSPSSAPLKKSKLTASFGMTSNGPSLALSYVGPSEKDYQMHDGNDVDSKVMRCLCANGIPFSVLRSPYWDEMITAINRTPGYKSPSCERAQTVLLENERHRVEREFDDFKQKWTQYGISIISNAQADVKNQSLINILASNQFGSLFLHAFEYMVLDKSPRSISDYMLKVLEMVGPHNVVQLITENTANFRAVSDEVMKTYSHIFWTPCMVNILHLILKDLIHSSDNNSLSWLERTCSTAKGLVKYIVDHPQAAEIFQTYPKLELLKVATTSWAHYITLRLLLDVKDAIRAAVLSDQWIVWTSTSPLDAKQKLTDQTVKAAIMSDSFWQALQLALCIIKPVYKMVKFTDQDGPLIGEVCERMDNMLGEIKDSLQGQEEVFAAVQTVVGEKWNKMNMPLQCLAHALNPKYYDEEYLQLPGPGGTERRKPDLDDHIFDRAQLAIQKMYPNPEIQDTVRVQFMSFMEKKGRFSSPTAKRDAKNPKINVLQWWKFHGGDTKELRDLAFRVLAQPISTCSVERPWTNYNFICNAKQNGLNANHADDLAYVHSNLRLLSRYNSDYKHGPHRRWDVNAELPVLEESALKLEDICFIGIDDESSTSKEAFLSLNPIQELLRIIEDVPPVSNQPVEHSHAAGAMHSRGRGRGRGRGGGGSNSNRTTDQKGKTKKFL</sequence>
<feature type="domain" description="HAT C-terminal dimerisation" evidence="3">
    <location>
        <begin position="630"/>
        <end position="703"/>
    </location>
</feature>
<evidence type="ECO:0000259" key="3">
    <source>
        <dbReference type="Pfam" id="PF05699"/>
    </source>
</evidence>
<evidence type="ECO:0000313" key="5">
    <source>
        <dbReference type="RefSeq" id="XP_039146683.1"/>
    </source>
</evidence>